<dbReference type="PROSITE" id="PS51296">
    <property type="entry name" value="RIESKE"/>
    <property type="match status" value="1"/>
</dbReference>
<keyword evidence="3" id="KW-0408">Iron</keyword>
<gene>
    <name evidence="6" type="ORF">GNP93_15460</name>
</gene>
<accession>A0A7X3CUG1</accession>
<evidence type="ECO:0000313" key="7">
    <source>
        <dbReference type="Proteomes" id="UP000450917"/>
    </source>
</evidence>
<dbReference type="Proteomes" id="UP000450917">
    <property type="component" value="Unassembled WGS sequence"/>
</dbReference>
<keyword evidence="2" id="KW-0479">Metal-binding</keyword>
<dbReference type="GO" id="GO:0016705">
    <property type="term" value="F:oxidoreductase activity, acting on paired donors, with incorporation or reduction of molecular oxygen"/>
    <property type="evidence" value="ECO:0007669"/>
    <property type="project" value="UniProtKB-ARBA"/>
</dbReference>
<protein>
    <submittedName>
        <fullName evidence="6">Rieske 2Fe-2S domain-containing protein</fullName>
    </submittedName>
</protein>
<evidence type="ECO:0000256" key="3">
    <source>
        <dbReference type="ARBA" id="ARBA00023004"/>
    </source>
</evidence>
<comment type="caution">
    <text evidence="6">The sequence shown here is derived from an EMBL/GenBank/DDBJ whole genome shotgun (WGS) entry which is preliminary data.</text>
</comment>
<feature type="domain" description="Rieske" evidence="5">
    <location>
        <begin position="4"/>
        <end position="94"/>
    </location>
</feature>
<evidence type="ECO:0000256" key="2">
    <source>
        <dbReference type="ARBA" id="ARBA00022723"/>
    </source>
</evidence>
<dbReference type="InterPro" id="IPR036922">
    <property type="entry name" value="Rieske_2Fe-2S_sf"/>
</dbReference>
<dbReference type="SUPFAM" id="SSF50022">
    <property type="entry name" value="ISP domain"/>
    <property type="match status" value="1"/>
</dbReference>
<keyword evidence="1" id="KW-0001">2Fe-2S</keyword>
<proteinExistence type="predicted"/>
<evidence type="ECO:0000256" key="4">
    <source>
        <dbReference type="ARBA" id="ARBA00023014"/>
    </source>
</evidence>
<keyword evidence="4" id="KW-0411">Iron-sulfur</keyword>
<dbReference type="CDD" id="cd03467">
    <property type="entry name" value="Rieske"/>
    <property type="match status" value="1"/>
</dbReference>
<evidence type="ECO:0000313" key="6">
    <source>
        <dbReference type="EMBL" id="MUG72069.1"/>
    </source>
</evidence>
<sequence>MKEIVLGAEQQFQKLPVEVEVEQRPCFLLKDRDVYRLVSRKCPHAGQLVDIEDEELVCPMHGWSFDPHKGACLNVPARSLAAYSVVVRDGMLIAQVDG</sequence>
<dbReference type="GO" id="GO:0051537">
    <property type="term" value="F:2 iron, 2 sulfur cluster binding"/>
    <property type="evidence" value="ECO:0007669"/>
    <property type="project" value="UniProtKB-KW"/>
</dbReference>
<evidence type="ECO:0000256" key="1">
    <source>
        <dbReference type="ARBA" id="ARBA00022714"/>
    </source>
</evidence>
<dbReference type="EMBL" id="WNZX01000012">
    <property type="protein sequence ID" value="MUG72069.1"/>
    <property type="molecule type" value="Genomic_DNA"/>
</dbReference>
<dbReference type="RefSeq" id="WP_054795786.1">
    <property type="nucleotide sequence ID" value="NZ_JARTHJ010000347.1"/>
</dbReference>
<dbReference type="GO" id="GO:0046872">
    <property type="term" value="F:metal ion binding"/>
    <property type="evidence" value="ECO:0007669"/>
    <property type="project" value="UniProtKB-KW"/>
</dbReference>
<evidence type="ECO:0000259" key="5">
    <source>
        <dbReference type="PROSITE" id="PS51296"/>
    </source>
</evidence>
<dbReference type="AlphaFoldDB" id="A0A7X3CUG1"/>
<dbReference type="Pfam" id="PF00355">
    <property type="entry name" value="Rieske"/>
    <property type="match status" value="1"/>
</dbReference>
<dbReference type="InterPro" id="IPR017941">
    <property type="entry name" value="Rieske_2Fe-2S"/>
</dbReference>
<reference evidence="6 7" key="1">
    <citation type="submission" date="2019-11" db="EMBL/GenBank/DDBJ databases">
        <title>Draft genome sequences of five Paenibacillus species of dairy origin.</title>
        <authorList>
            <person name="Olajide A.M."/>
            <person name="Chen S."/>
            <person name="Lapointe G."/>
        </authorList>
    </citation>
    <scope>NUCLEOTIDE SEQUENCE [LARGE SCALE GENOMIC DNA]</scope>
    <source>
        <strain evidence="6 7">2CS3</strain>
    </source>
</reference>
<dbReference type="GO" id="GO:0004497">
    <property type="term" value="F:monooxygenase activity"/>
    <property type="evidence" value="ECO:0007669"/>
    <property type="project" value="UniProtKB-ARBA"/>
</dbReference>
<organism evidence="6 7">
    <name type="scientific">Paenibacillus validus</name>
    <dbReference type="NCBI Taxonomy" id="44253"/>
    <lineage>
        <taxon>Bacteria</taxon>
        <taxon>Bacillati</taxon>
        <taxon>Bacillota</taxon>
        <taxon>Bacilli</taxon>
        <taxon>Bacillales</taxon>
        <taxon>Paenibacillaceae</taxon>
        <taxon>Paenibacillus</taxon>
    </lineage>
</organism>
<dbReference type="Gene3D" id="2.102.10.10">
    <property type="entry name" value="Rieske [2Fe-2S] iron-sulphur domain"/>
    <property type="match status" value="1"/>
</dbReference>
<name>A0A7X3CUG1_9BACL</name>
<keyword evidence="7" id="KW-1185">Reference proteome</keyword>